<evidence type="ECO:0000313" key="1">
    <source>
        <dbReference type="EMBL" id="GAI90368.1"/>
    </source>
</evidence>
<dbReference type="EMBL" id="BARW01016374">
    <property type="protein sequence ID" value="GAI90368.1"/>
    <property type="molecule type" value="Genomic_DNA"/>
</dbReference>
<organism evidence="1">
    <name type="scientific">marine sediment metagenome</name>
    <dbReference type="NCBI Taxonomy" id="412755"/>
    <lineage>
        <taxon>unclassified sequences</taxon>
        <taxon>metagenomes</taxon>
        <taxon>ecological metagenomes</taxon>
    </lineage>
</organism>
<feature type="non-terminal residue" evidence="1">
    <location>
        <position position="30"/>
    </location>
</feature>
<protein>
    <submittedName>
        <fullName evidence="1">Uncharacterized protein</fullName>
    </submittedName>
</protein>
<comment type="caution">
    <text evidence="1">The sequence shown here is derived from an EMBL/GenBank/DDBJ whole genome shotgun (WGS) entry which is preliminary data.</text>
</comment>
<dbReference type="AlphaFoldDB" id="X1SBK8"/>
<accession>X1SBK8</accession>
<sequence length="30" mass="3217">MTVDIGKEAIDRPDTITYDYTLVNGGVTAS</sequence>
<gene>
    <name evidence="1" type="ORF">S12H4_28539</name>
</gene>
<name>X1SBK8_9ZZZZ</name>
<reference evidence="1" key="1">
    <citation type="journal article" date="2014" name="Front. Microbiol.">
        <title>High frequency of phylogenetically diverse reductive dehalogenase-homologous genes in deep subseafloor sedimentary metagenomes.</title>
        <authorList>
            <person name="Kawai M."/>
            <person name="Futagami T."/>
            <person name="Toyoda A."/>
            <person name="Takaki Y."/>
            <person name="Nishi S."/>
            <person name="Hori S."/>
            <person name="Arai W."/>
            <person name="Tsubouchi T."/>
            <person name="Morono Y."/>
            <person name="Uchiyama I."/>
            <person name="Ito T."/>
            <person name="Fujiyama A."/>
            <person name="Inagaki F."/>
            <person name="Takami H."/>
        </authorList>
    </citation>
    <scope>NUCLEOTIDE SEQUENCE</scope>
    <source>
        <strain evidence="1">Expedition CK06-06</strain>
    </source>
</reference>
<proteinExistence type="predicted"/>